<dbReference type="Proteomes" id="UP001151760">
    <property type="component" value="Unassembled WGS sequence"/>
</dbReference>
<feature type="compositionally biased region" description="Acidic residues" evidence="1">
    <location>
        <begin position="81"/>
        <end position="95"/>
    </location>
</feature>
<proteinExistence type="predicted"/>
<evidence type="ECO:0000313" key="2">
    <source>
        <dbReference type="EMBL" id="GJT60317.1"/>
    </source>
</evidence>
<protein>
    <submittedName>
        <fullName evidence="2">B3/B4 tRNA-binding domain-containing protein</fullName>
    </submittedName>
</protein>
<keyword evidence="3" id="KW-1185">Reference proteome</keyword>
<sequence length="95" mass="10802">MVMRSSLIDGVLKTVAHNQDHSNPIKGTNVYVDNIDVDVTEDLLRENFNHFVSSQFKSAPSRPAFLEQSFANAHDETLVKDDDDDEDDDDDIEEY</sequence>
<feature type="region of interest" description="Disordered" evidence="1">
    <location>
        <begin position="72"/>
        <end position="95"/>
    </location>
</feature>
<evidence type="ECO:0000313" key="3">
    <source>
        <dbReference type="Proteomes" id="UP001151760"/>
    </source>
</evidence>
<evidence type="ECO:0000256" key="1">
    <source>
        <dbReference type="SAM" id="MobiDB-lite"/>
    </source>
</evidence>
<dbReference type="SUPFAM" id="SSF54928">
    <property type="entry name" value="RNA-binding domain, RBD"/>
    <property type="match status" value="1"/>
</dbReference>
<dbReference type="InterPro" id="IPR035979">
    <property type="entry name" value="RBD_domain_sf"/>
</dbReference>
<comment type="caution">
    <text evidence="2">The sequence shown here is derived from an EMBL/GenBank/DDBJ whole genome shotgun (WGS) entry which is preliminary data.</text>
</comment>
<dbReference type="EMBL" id="BQNB010017189">
    <property type="protein sequence ID" value="GJT60317.1"/>
    <property type="molecule type" value="Genomic_DNA"/>
</dbReference>
<gene>
    <name evidence="2" type="ORF">Tco_1003850</name>
</gene>
<organism evidence="2 3">
    <name type="scientific">Tanacetum coccineum</name>
    <dbReference type="NCBI Taxonomy" id="301880"/>
    <lineage>
        <taxon>Eukaryota</taxon>
        <taxon>Viridiplantae</taxon>
        <taxon>Streptophyta</taxon>
        <taxon>Embryophyta</taxon>
        <taxon>Tracheophyta</taxon>
        <taxon>Spermatophyta</taxon>
        <taxon>Magnoliopsida</taxon>
        <taxon>eudicotyledons</taxon>
        <taxon>Gunneridae</taxon>
        <taxon>Pentapetalae</taxon>
        <taxon>asterids</taxon>
        <taxon>campanulids</taxon>
        <taxon>Asterales</taxon>
        <taxon>Asteraceae</taxon>
        <taxon>Asteroideae</taxon>
        <taxon>Anthemideae</taxon>
        <taxon>Anthemidinae</taxon>
        <taxon>Tanacetum</taxon>
    </lineage>
</organism>
<reference evidence="2" key="2">
    <citation type="submission" date="2022-01" db="EMBL/GenBank/DDBJ databases">
        <authorList>
            <person name="Yamashiro T."/>
            <person name="Shiraishi A."/>
            <person name="Satake H."/>
            <person name="Nakayama K."/>
        </authorList>
    </citation>
    <scope>NUCLEOTIDE SEQUENCE</scope>
</reference>
<accession>A0ABQ5FAR0</accession>
<reference evidence="2" key="1">
    <citation type="journal article" date="2022" name="Int. J. Mol. Sci.">
        <title>Draft Genome of Tanacetum Coccineum: Genomic Comparison of Closely Related Tanacetum-Family Plants.</title>
        <authorList>
            <person name="Yamashiro T."/>
            <person name="Shiraishi A."/>
            <person name="Nakayama K."/>
            <person name="Satake H."/>
        </authorList>
    </citation>
    <scope>NUCLEOTIDE SEQUENCE</scope>
</reference>
<name>A0ABQ5FAR0_9ASTR</name>